<proteinExistence type="predicted"/>
<dbReference type="PANTHER" id="PTHR12305:SF81">
    <property type="entry name" value="PHOSPHATIDYLINOSITOL 3,4,5-TRISPHOSPHATE 3-PHOSPHATASE AND DUAL-SPECIFICITY PROTEIN PHOSPHATASE PTEN"/>
    <property type="match status" value="1"/>
</dbReference>
<dbReference type="PANTHER" id="PTHR12305">
    <property type="entry name" value="PHOSPHATASE WITH HOMOLOGY TO TENSIN"/>
    <property type="match status" value="1"/>
</dbReference>
<sequence length="667" mass="73428">MASILRQIVAGPRARHPEAGLDLCYVTDFIIATSGPSSTYPKKAYRNPTDQLVKFLDYKHGKDWMVFEFRAEGTGYPDSEVYGRIRHYAWPDHHSPPMRLLINAVCSMRQYLRYEDENEEQPDKKKNKRKRVAVVHCKAGKGRSGTVACSYLISQEGWAREDALQRFTERRMRVGFGAGVSIPSQLRYVGYVDRWTNQLGKKYVERPVEIVEVHVWGLRDGVKVAVEGYVDDGRRIKCFHVFNRREKTVIDDGKSKSTESLPRIDSKKSVTENSSDPTLISPKVQSPTSSTPSFSTPPELPHTNTETSTPSSPVGTQTVLLRPSKPIIVPTSDVNIDFERRNRASYTGFTFVTSVAHVWFNSYFEGGSDGFDSGVFEIEWEAMDGIKGSVRKGTKAFDRMKVLWRYAKSPTEPAVEGEDRVGRVITEPGRGEPVPEGQAADWRGPQSAYEATTEPAGSTASEKASASALNAGAYLAGGAETLGKELGLRKEKSDSIDVSRASSIREAERKHQHQDDEEHHPYPSRSDQNRLEESSSPSPAQFGQGPKSSTIQSVIAQASSSEQQSTTTNSQPPPHGVEGKDRGHIPVEVQGPEGTELINYEDGESEEEDISPSNHVDPPSGISDIGLGRVSGVIGKLKEGVTGQTNNDDDGAIDEGKGKEEAASVRQ</sequence>
<dbReference type="GO" id="GO:0005829">
    <property type="term" value="C:cytosol"/>
    <property type="evidence" value="ECO:0007669"/>
    <property type="project" value="TreeGrafter"/>
</dbReference>
<dbReference type="Gene3D" id="3.90.190.10">
    <property type="entry name" value="Protein tyrosine phosphatase superfamily"/>
    <property type="match status" value="1"/>
</dbReference>
<evidence type="ECO:0000256" key="2">
    <source>
        <dbReference type="ARBA" id="ARBA00022801"/>
    </source>
</evidence>
<dbReference type="OrthoDB" id="16692at2759"/>
<dbReference type="PROSITE" id="PS00383">
    <property type="entry name" value="TYR_PHOSPHATASE_1"/>
    <property type="match status" value="1"/>
</dbReference>
<dbReference type="GO" id="GO:0016314">
    <property type="term" value="F:phosphatidylinositol-3,4,5-trisphosphate 3-phosphatase activity"/>
    <property type="evidence" value="ECO:0007669"/>
    <property type="project" value="UniProtKB-EC"/>
</dbReference>
<evidence type="ECO:0000259" key="5">
    <source>
        <dbReference type="PROSITE" id="PS51181"/>
    </source>
</evidence>
<dbReference type="PROSITE" id="PS50056">
    <property type="entry name" value="TYR_PHOSPHATASE_2"/>
    <property type="match status" value="1"/>
</dbReference>
<feature type="compositionally biased region" description="Basic and acidic residues" evidence="3">
    <location>
        <begin position="252"/>
        <end position="270"/>
    </location>
</feature>
<evidence type="ECO:0000313" key="6">
    <source>
        <dbReference type="EMBL" id="KKY21462.1"/>
    </source>
</evidence>
<dbReference type="InterPro" id="IPR051281">
    <property type="entry name" value="Dual-spec_lipid-protein_phosph"/>
</dbReference>
<name>A0A0G2EF10_PHACM</name>
<feature type="compositionally biased region" description="Polar residues" evidence="3">
    <location>
        <begin position="302"/>
        <end position="319"/>
    </location>
</feature>
<dbReference type="InterPro" id="IPR016130">
    <property type="entry name" value="Tyr_Pase_AS"/>
</dbReference>
<keyword evidence="2" id="KW-0378">Hydrolase</keyword>
<feature type="compositionally biased region" description="Acidic residues" evidence="3">
    <location>
        <begin position="599"/>
        <end position="610"/>
    </location>
</feature>
<dbReference type="Pfam" id="PF00782">
    <property type="entry name" value="DSPc"/>
    <property type="match status" value="1"/>
</dbReference>
<dbReference type="InterPro" id="IPR003595">
    <property type="entry name" value="Tyr_Pase_cat"/>
</dbReference>
<dbReference type="CDD" id="cd14497">
    <property type="entry name" value="PTP_PTEN-like"/>
    <property type="match status" value="1"/>
</dbReference>
<evidence type="ECO:0000256" key="3">
    <source>
        <dbReference type="SAM" id="MobiDB-lite"/>
    </source>
</evidence>
<feature type="region of interest" description="Disordered" evidence="3">
    <location>
        <begin position="415"/>
        <end position="464"/>
    </location>
</feature>
<dbReference type="InterPro" id="IPR000340">
    <property type="entry name" value="Dual-sp_phosphatase_cat-dom"/>
</dbReference>
<dbReference type="InterPro" id="IPR029023">
    <property type="entry name" value="Tensin_phosphatase"/>
</dbReference>
<evidence type="ECO:0000256" key="1">
    <source>
        <dbReference type="ARBA" id="ARBA00013015"/>
    </source>
</evidence>
<accession>A0A0G2EF10</accession>
<feature type="compositionally biased region" description="Basic and acidic residues" evidence="3">
    <location>
        <begin position="486"/>
        <end position="533"/>
    </location>
</feature>
<feature type="compositionally biased region" description="Low complexity" evidence="3">
    <location>
        <begin position="548"/>
        <end position="570"/>
    </location>
</feature>
<evidence type="ECO:0000259" key="4">
    <source>
        <dbReference type="PROSITE" id="PS50056"/>
    </source>
</evidence>
<feature type="domain" description="Phosphatase tensin-type" evidence="5">
    <location>
        <begin position="12"/>
        <end position="199"/>
    </location>
</feature>
<dbReference type="GO" id="GO:0051896">
    <property type="term" value="P:regulation of phosphatidylinositol 3-kinase/protein kinase B signal transduction"/>
    <property type="evidence" value="ECO:0007669"/>
    <property type="project" value="TreeGrafter"/>
</dbReference>
<reference evidence="6 7" key="2">
    <citation type="submission" date="2015-05" db="EMBL/GenBank/DDBJ databases">
        <authorList>
            <person name="Morales-Cruz A."/>
            <person name="Amrine K.C."/>
            <person name="Cantu D."/>
        </authorList>
    </citation>
    <scope>NUCLEOTIDE SEQUENCE [LARGE SCALE GENOMIC DNA]</scope>
    <source>
        <strain evidence="6">UCRPC4</strain>
    </source>
</reference>
<dbReference type="InterPro" id="IPR029021">
    <property type="entry name" value="Prot-tyrosine_phosphatase-like"/>
</dbReference>
<reference evidence="6 7" key="1">
    <citation type="submission" date="2015-05" db="EMBL/GenBank/DDBJ databases">
        <title>Distinctive expansion of gene families associated with plant cell wall degradation and secondary metabolism in the genomes of grapevine trunk pathogens.</title>
        <authorList>
            <person name="Lawrence D.P."/>
            <person name="Travadon R."/>
            <person name="Rolshausen P.E."/>
            <person name="Baumgartner K."/>
        </authorList>
    </citation>
    <scope>NUCLEOTIDE SEQUENCE [LARGE SCALE GENOMIC DNA]</scope>
    <source>
        <strain evidence="6">UCRPC4</strain>
    </source>
</reference>
<dbReference type="Proteomes" id="UP000053317">
    <property type="component" value="Unassembled WGS sequence"/>
</dbReference>
<dbReference type="PROSITE" id="PS51181">
    <property type="entry name" value="PPASE_TENSIN"/>
    <property type="match status" value="1"/>
</dbReference>
<dbReference type="EC" id="3.1.3.67" evidence="1"/>
<feature type="region of interest" description="Disordered" evidence="3">
    <location>
        <begin position="252"/>
        <end position="322"/>
    </location>
</feature>
<organism evidence="6 7">
    <name type="scientific">Phaeomoniella chlamydospora</name>
    <name type="common">Phaeoacremonium chlamydosporum</name>
    <dbReference type="NCBI Taxonomy" id="158046"/>
    <lineage>
        <taxon>Eukaryota</taxon>
        <taxon>Fungi</taxon>
        <taxon>Dikarya</taxon>
        <taxon>Ascomycota</taxon>
        <taxon>Pezizomycotina</taxon>
        <taxon>Eurotiomycetes</taxon>
        <taxon>Chaetothyriomycetidae</taxon>
        <taxon>Phaeomoniellales</taxon>
        <taxon>Phaeomoniellaceae</taxon>
        <taxon>Phaeomoniella</taxon>
    </lineage>
</organism>
<feature type="compositionally biased region" description="Basic and acidic residues" evidence="3">
    <location>
        <begin position="654"/>
        <end position="667"/>
    </location>
</feature>
<feature type="domain" description="Tyrosine specific protein phosphatases" evidence="4">
    <location>
        <begin position="109"/>
        <end position="171"/>
    </location>
</feature>
<dbReference type="AlphaFoldDB" id="A0A0G2EF10"/>
<protein>
    <recommendedName>
        <fullName evidence="1">phosphatidylinositol-3,4,5-trisphosphate 3-phosphatase</fullName>
        <ecNumber evidence="1">3.1.3.67</ecNumber>
    </recommendedName>
</protein>
<dbReference type="GO" id="GO:0043491">
    <property type="term" value="P:phosphatidylinositol 3-kinase/protein kinase B signal transduction"/>
    <property type="evidence" value="ECO:0007669"/>
    <property type="project" value="TreeGrafter"/>
</dbReference>
<dbReference type="GO" id="GO:0005634">
    <property type="term" value="C:nucleus"/>
    <property type="evidence" value="ECO:0007669"/>
    <property type="project" value="TreeGrafter"/>
</dbReference>
<feature type="compositionally biased region" description="Low complexity" evidence="3">
    <location>
        <begin position="286"/>
        <end position="297"/>
    </location>
</feature>
<gene>
    <name evidence="6" type="ORF">UCRPC4_g03725</name>
</gene>
<dbReference type="GO" id="GO:0042995">
    <property type="term" value="C:cell projection"/>
    <property type="evidence" value="ECO:0007669"/>
    <property type="project" value="TreeGrafter"/>
</dbReference>
<dbReference type="SMART" id="SM00404">
    <property type="entry name" value="PTPc_motif"/>
    <property type="match status" value="1"/>
</dbReference>
<comment type="caution">
    <text evidence="6">The sequence shown here is derived from an EMBL/GenBank/DDBJ whole genome shotgun (WGS) entry which is preliminary data.</text>
</comment>
<dbReference type="GO" id="GO:0004725">
    <property type="term" value="F:protein tyrosine phosphatase activity"/>
    <property type="evidence" value="ECO:0007669"/>
    <property type="project" value="TreeGrafter"/>
</dbReference>
<feature type="region of interest" description="Disordered" evidence="3">
    <location>
        <begin position="486"/>
        <end position="667"/>
    </location>
</feature>
<evidence type="ECO:0000313" key="7">
    <source>
        <dbReference type="Proteomes" id="UP000053317"/>
    </source>
</evidence>
<dbReference type="SUPFAM" id="SSF52799">
    <property type="entry name" value="(Phosphotyrosine protein) phosphatases II"/>
    <property type="match status" value="1"/>
</dbReference>
<dbReference type="GO" id="GO:0005886">
    <property type="term" value="C:plasma membrane"/>
    <property type="evidence" value="ECO:0007669"/>
    <property type="project" value="TreeGrafter"/>
</dbReference>
<dbReference type="InterPro" id="IPR000387">
    <property type="entry name" value="Tyr_Pase_dom"/>
</dbReference>
<dbReference type="GO" id="GO:0046856">
    <property type="term" value="P:phosphatidylinositol dephosphorylation"/>
    <property type="evidence" value="ECO:0007669"/>
    <property type="project" value="TreeGrafter"/>
</dbReference>
<keyword evidence="7" id="KW-1185">Reference proteome</keyword>
<dbReference type="EMBL" id="LCWF01000085">
    <property type="protein sequence ID" value="KKY21462.1"/>
    <property type="molecule type" value="Genomic_DNA"/>
</dbReference>